<proteinExistence type="predicted"/>
<evidence type="ECO:0000256" key="4">
    <source>
        <dbReference type="ARBA" id="ARBA00022833"/>
    </source>
</evidence>
<dbReference type="Pfam" id="PF13923">
    <property type="entry name" value="zf-C3HC4_2"/>
    <property type="match status" value="1"/>
</dbReference>
<evidence type="ECO:0000256" key="3">
    <source>
        <dbReference type="ARBA" id="ARBA00022771"/>
    </source>
</evidence>
<feature type="domain" description="RING-type" evidence="9">
    <location>
        <begin position="503"/>
        <end position="543"/>
    </location>
</feature>
<feature type="compositionally biased region" description="Polar residues" evidence="8">
    <location>
        <begin position="1"/>
        <end position="29"/>
    </location>
</feature>
<name>A0AAD3GYK9_9STRA</name>
<dbReference type="Gene3D" id="3.30.40.10">
    <property type="entry name" value="Zinc/RING finger domain, C3HC4 (zinc finger)"/>
    <property type="match status" value="1"/>
</dbReference>
<keyword evidence="5" id="KW-0040">ANK repeat</keyword>
<keyword evidence="1" id="KW-0479">Metal-binding</keyword>
<feature type="region of interest" description="Disordered" evidence="8">
    <location>
        <begin position="1"/>
        <end position="44"/>
    </location>
</feature>
<evidence type="ECO:0000256" key="8">
    <source>
        <dbReference type="SAM" id="MobiDB-lite"/>
    </source>
</evidence>
<dbReference type="SMART" id="SM00184">
    <property type="entry name" value="RING"/>
    <property type="match status" value="1"/>
</dbReference>
<keyword evidence="2" id="KW-0677">Repeat</keyword>
<dbReference type="InterPro" id="IPR013083">
    <property type="entry name" value="Znf_RING/FYVE/PHD"/>
</dbReference>
<evidence type="ECO:0000256" key="2">
    <source>
        <dbReference type="ARBA" id="ARBA00022737"/>
    </source>
</evidence>
<dbReference type="InterPro" id="IPR017907">
    <property type="entry name" value="Znf_RING_CS"/>
</dbReference>
<organism evidence="10 11">
    <name type="scientific">Chaetoceros tenuissimus</name>
    <dbReference type="NCBI Taxonomy" id="426638"/>
    <lineage>
        <taxon>Eukaryota</taxon>
        <taxon>Sar</taxon>
        <taxon>Stramenopiles</taxon>
        <taxon>Ochrophyta</taxon>
        <taxon>Bacillariophyta</taxon>
        <taxon>Coscinodiscophyceae</taxon>
        <taxon>Chaetocerotophycidae</taxon>
        <taxon>Chaetocerotales</taxon>
        <taxon>Chaetocerotaceae</taxon>
        <taxon>Chaetoceros</taxon>
    </lineage>
</organism>
<dbReference type="EMBL" id="BLLK01000009">
    <property type="protein sequence ID" value="GFH43563.1"/>
    <property type="molecule type" value="Genomic_DNA"/>
</dbReference>
<dbReference type="Proteomes" id="UP001054902">
    <property type="component" value="Unassembled WGS sequence"/>
</dbReference>
<evidence type="ECO:0000256" key="5">
    <source>
        <dbReference type="ARBA" id="ARBA00023043"/>
    </source>
</evidence>
<keyword evidence="3 6" id="KW-0863">Zinc-finger</keyword>
<evidence type="ECO:0000259" key="9">
    <source>
        <dbReference type="PROSITE" id="PS50089"/>
    </source>
</evidence>
<keyword evidence="11" id="KW-1185">Reference proteome</keyword>
<evidence type="ECO:0000313" key="10">
    <source>
        <dbReference type="EMBL" id="GFH43563.1"/>
    </source>
</evidence>
<dbReference type="InterPro" id="IPR036770">
    <property type="entry name" value="Ankyrin_rpt-contain_sf"/>
</dbReference>
<gene>
    <name evidence="10" type="ORF">CTEN210_00036</name>
</gene>
<sequence>MNYEISMTSMNDRTATADSNASRIKPTQGNEKDGTAVTLEENEDTSRELESKEIKELVRTIRIACFDKEWKQIEKILSDESISKEEKRIVFQDDDSDNCRHALVHGAPFHIVKSIIDLMDPDSPKFLSFGDSAPSWLHLALLWTKDPADDYYGKVPFDVIELLVSSGGRKLVNMQSKRKIHRKRTSLQLYLEQEEGNCPKIITLLLKVGGLELSEIEDEDGYSTRDFSNEPQRKIIIDYLKTLQECPRVQKQIEAFQAVDVTPTEFYYWVKNEEFDRVRSYLNDEKVSTDAKMKCINVQTALDCRPFHLICNYHGPIDIAEKMVDIVGKDLLFLKDEDGKNSFHVACDHMLYAYEDDDYIPEDVDCEVHCEFVAFLLKRGGWKLLLETNNEGETALYNMMTCKLTNLECVKLVVKAGGDELLAFQDMPFFDDVGGNTILHYASDREDPDREVIKYLVSVGGTRLVEIKDNDGRRAEDYWSNELKEYIVFTTKTSPELSDDLQCPICYDTLFHVHLISQCCHRFCKKCITQSYNKIGNACPVCRAKFSMRNVKKDPLLGKLALAIREEKCARDELQAQLSESQKENNMLREQLQNALKRKHHEL</sequence>
<dbReference type="SUPFAM" id="SSF48403">
    <property type="entry name" value="Ankyrin repeat"/>
    <property type="match status" value="1"/>
</dbReference>
<dbReference type="GO" id="GO:0008270">
    <property type="term" value="F:zinc ion binding"/>
    <property type="evidence" value="ECO:0007669"/>
    <property type="project" value="UniProtKB-KW"/>
</dbReference>
<dbReference type="PROSITE" id="PS50089">
    <property type="entry name" value="ZF_RING_2"/>
    <property type="match status" value="1"/>
</dbReference>
<evidence type="ECO:0000313" key="11">
    <source>
        <dbReference type="Proteomes" id="UP001054902"/>
    </source>
</evidence>
<accession>A0AAD3GYK9</accession>
<dbReference type="SMART" id="SM00248">
    <property type="entry name" value="ANK"/>
    <property type="match status" value="4"/>
</dbReference>
<dbReference type="Gene3D" id="1.25.40.20">
    <property type="entry name" value="Ankyrin repeat-containing domain"/>
    <property type="match status" value="2"/>
</dbReference>
<dbReference type="InterPro" id="IPR002110">
    <property type="entry name" value="Ankyrin_rpt"/>
</dbReference>
<protein>
    <recommendedName>
        <fullName evidence="9">RING-type domain-containing protein</fullName>
    </recommendedName>
</protein>
<evidence type="ECO:0000256" key="1">
    <source>
        <dbReference type="ARBA" id="ARBA00022723"/>
    </source>
</evidence>
<dbReference type="InterPro" id="IPR001841">
    <property type="entry name" value="Znf_RING"/>
</dbReference>
<comment type="caution">
    <text evidence="10">The sequence shown here is derived from an EMBL/GenBank/DDBJ whole genome shotgun (WGS) entry which is preliminary data.</text>
</comment>
<dbReference type="AlphaFoldDB" id="A0AAD3GYK9"/>
<keyword evidence="4" id="KW-0862">Zinc</keyword>
<feature type="coiled-coil region" evidence="7">
    <location>
        <begin position="564"/>
        <end position="598"/>
    </location>
</feature>
<keyword evidence="7" id="KW-0175">Coiled coil</keyword>
<reference evidence="10 11" key="1">
    <citation type="journal article" date="2021" name="Sci. Rep.">
        <title>The genome of the diatom Chaetoceros tenuissimus carries an ancient integrated fragment of an extant virus.</title>
        <authorList>
            <person name="Hongo Y."/>
            <person name="Kimura K."/>
            <person name="Takaki Y."/>
            <person name="Yoshida Y."/>
            <person name="Baba S."/>
            <person name="Kobayashi G."/>
            <person name="Nagasaki K."/>
            <person name="Hano T."/>
            <person name="Tomaru Y."/>
        </authorList>
    </citation>
    <scope>NUCLEOTIDE SEQUENCE [LARGE SCALE GENOMIC DNA]</scope>
    <source>
        <strain evidence="10 11">NIES-3715</strain>
    </source>
</reference>
<dbReference type="SUPFAM" id="SSF57850">
    <property type="entry name" value="RING/U-box"/>
    <property type="match status" value="1"/>
</dbReference>
<evidence type="ECO:0000256" key="6">
    <source>
        <dbReference type="PROSITE-ProRule" id="PRU00175"/>
    </source>
</evidence>
<dbReference type="PANTHER" id="PTHR24188:SF29">
    <property type="entry name" value="GH09064P"/>
    <property type="match status" value="1"/>
</dbReference>
<dbReference type="PANTHER" id="PTHR24188">
    <property type="entry name" value="ANKYRIN REPEAT PROTEIN"/>
    <property type="match status" value="1"/>
</dbReference>
<dbReference type="PROSITE" id="PS00518">
    <property type="entry name" value="ZF_RING_1"/>
    <property type="match status" value="1"/>
</dbReference>
<evidence type="ECO:0000256" key="7">
    <source>
        <dbReference type="SAM" id="Coils"/>
    </source>
</evidence>